<dbReference type="EMBL" id="JAQQFR010000001">
    <property type="protein sequence ID" value="MFL9877171.1"/>
    <property type="molecule type" value="Genomic_DNA"/>
</dbReference>
<dbReference type="PANTHER" id="PTHR43333:SF1">
    <property type="entry name" value="D-ISOMER SPECIFIC 2-HYDROXYACID DEHYDROGENASE NAD-BINDING DOMAIN-CONTAINING PROTEIN"/>
    <property type="match status" value="1"/>
</dbReference>
<dbReference type="RefSeq" id="WP_408165232.1">
    <property type="nucleotide sequence ID" value="NZ_JAQQFR010000001.1"/>
</dbReference>
<dbReference type="Pfam" id="PF02826">
    <property type="entry name" value="2-Hacid_dh_C"/>
    <property type="match status" value="1"/>
</dbReference>
<name>A0ABW8Z478_9BURK</name>
<dbReference type="SUPFAM" id="SSF51735">
    <property type="entry name" value="NAD(P)-binding Rossmann-fold domains"/>
    <property type="match status" value="1"/>
</dbReference>
<protein>
    <submittedName>
        <fullName evidence="4">Glyoxylate/hydroxypyruvate reductase A</fullName>
    </submittedName>
</protein>
<evidence type="ECO:0000313" key="4">
    <source>
        <dbReference type="EMBL" id="MFL9877171.1"/>
    </source>
</evidence>
<keyword evidence="2" id="KW-0520">NAD</keyword>
<dbReference type="Proteomes" id="UP001629214">
    <property type="component" value="Unassembled WGS sequence"/>
</dbReference>
<dbReference type="InterPro" id="IPR006140">
    <property type="entry name" value="D-isomer_DH_NAD-bd"/>
</dbReference>
<accession>A0ABW8Z478</accession>
<dbReference type="CDD" id="cd12164">
    <property type="entry name" value="GDH_like_2"/>
    <property type="match status" value="1"/>
</dbReference>
<organism evidence="4 5">
    <name type="scientific">Herbaspirillum rhizosphaerae</name>
    <dbReference type="NCBI Taxonomy" id="346179"/>
    <lineage>
        <taxon>Bacteria</taxon>
        <taxon>Pseudomonadati</taxon>
        <taxon>Pseudomonadota</taxon>
        <taxon>Betaproteobacteria</taxon>
        <taxon>Burkholderiales</taxon>
        <taxon>Oxalobacteraceae</taxon>
        <taxon>Herbaspirillum</taxon>
    </lineage>
</organism>
<keyword evidence="1" id="KW-0560">Oxidoreductase</keyword>
<reference evidence="4 5" key="1">
    <citation type="journal article" date="2024" name="Chem. Sci.">
        <title>Discovery of megapolipeptins by genome mining of a Burkholderiales bacteria collection.</title>
        <authorList>
            <person name="Paulo B.S."/>
            <person name="Recchia M.J.J."/>
            <person name="Lee S."/>
            <person name="Fergusson C.H."/>
            <person name="Romanowski S.B."/>
            <person name="Hernandez A."/>
            <person name="Krull N."/>
            <person name="Liu D.Y."/>
            <person name="Cavanagh H."/>
            <person name="Bos A."/>
            <person name="Gray C.A."/>
            <person name="Murphy B.T."/>
            <person name="Linington R.G."/>
            <person name="Eustaquio A.S."/>
        </authorList>
    </citation>
    <scope>NUCLEOTIDE SEQUENCE [LARGE SCALE GENOMIC DNA]</scope>
    <source>
        <strain evidence="4 5">RL21-008-BIB-B</strain>
    </source>
</reference>
<dbReference type="Gene3D" id="3.40.50.720">
    <property type="entry name" value="NAD(P)-binding Rossmann-like Domain"/>
    <property type="match status" value="2"/>
</dbReference>
<evidence type="ECO:0000259" key="3">
    <source>
        <dbReference type="Pfam" id="PF02826"/>
    </source>
</evidence>
<sequence>MSQVSNSHRPVLLVKSGGVDAVAEWQKNFGEFAPDVEVRWWNDPGIDPLAVEYVLVWQPEAGRIAGYPNLKAVISSAAGVDHILADPRLPATVPIIRMVTDDTVQRMAEFTAMSSLMLLKDMPRMIAQQARREWSEFATPRTAVETRVGIMGLGALGLACAQMHAQLGFITAGWARSPRKAERIECYAGEDQLGAFLARTNILICLLPDTEDTRDIINADLLRQLPAGAAIINVGRGTHVHTEDLLAALDSGHVSSALLDVFAVEPLPDDSPLWNHPRIIVTPHGAATPSRRERARQAATVIHAVENGLPAPHLYDRERGY</sequence>
<gene>
    <name evidence="4" type="ORF">PQR63_02160</name>
</gene>
<feature type="domain" description="D-isomer specific 2-hydroxyacid dehydrogenase NAD-binding" evidence="3">
    <location>
        <begin position="115"/>
        <end position="286"/>
    </location>
</feature>
<dbReference type="PANTHER" id="PTHR43333">
    <property type="entry name" value="2-HACID_DH_C DOMAIN-CONTAINING PROTEIN"/>
    <property type="match status" value="1"/>
</dbReference>
<proteinExistence type="predicted"/>
<evidence type="ECO:0000256" key="1">
    <source>
        <dbReference type="ARBA" id="ARBA00023002"/>
    </source>
</evidence>
<comment type="caution">
    <text evidence="4">The sequence shown here is derived from an EMBL/GenBank/DDBJ whole genome shotgun (WGS) entry which is preliminary data.</text>
</comment>
<evidence type="ECO:0000256" key="2">
    <source>
        <dbReference type="ARBA" id="ARBA00023027"/>
    </source>
</evidence>
<keyword evidence="5" id="KW-1185">Reference proteome</keyword>
<evidence type="ECO:0000313" key="5">
    <source>
        <dbReference type="Proteomes" id="UP001629214"/>
    </source>
</evidence>
<dbReference type="InterPro" id="IPR036291">
    <property type="entry name" value="NAD(P)-bd_dom_sf"/>
</dbReference>